<dbReference type="SUPFAM" id="SSF46894">
    <property type="entry name" value="C-terminal effector domain of the bipartite response regulators"/>
    <property type="match status" value="1"/>
</dbReference>
<dbReference type="PROSITE" id="PS50043">
    <property type="entry name" value="HTH_LUXR_2"/>
    <property type="match status" value="1"/>
</dbReference>
<dbReference type="InterPro" id="IPR058245">
    <property type="entry name" value="NreC/VraR/RcsB-like_REC"/>
</dbReference>
<keyword evidence="1 3" id="KW-0597">Phosphoprotein</keyword>
<dbReference type="GO" id="GO:0003677">
    <property type="term" value="F:DNA binding"/>
    <property type="evidence" value="ECO:0007669"/>
    <property type="project" value="UniProtKB-KW"/>
</dbReference>
<dbReference type="InterPro" id="IPR000792">
    <property type="entry name" value="Tscrpt_reg_LuxR_C"/>
</dbReference>
<comment type="caution">
    <text evidence="7">The sequence shown here is derived from an EMBL/GenBank/DDBJ whole genome shotgun (WGS) entry which is preliminary data.</text>
</comment>
<evidence type="ECO:0000313" key="8">
    <source>
        <dbReference type="Proteomes" id="UP000294772"/>
    </source>
</evidence>
<organism evidence="7 8">
    <name type="scientific">Caldimonas thermodepolymerans</name>
    <dbReference type="NCBI Taxonomy" id="215580"/>
    <lineage>
        <taxon>Bacteria</taxon>
        <taxon>Pseudomonadati</taxon>
        <taxon>Pseudomonadota</taxon>
        <taxon>Betaproteobacteria</taxon>
        <taxon>Burkholderiales</taxon>
        <taxon>Sphaerotilaceae</taxon>
        <taxon>Caldimonas</taxon>
    </lineage>
</organism>
<dbReference type="PANTHER" id="PTHR43214:SF43">
    <property type="entry name" value="TWO-COMPONENT RESPONSE REGULATOR"/>
    <property type="match status" value="1"/>
</dbReference>
<dbReference type="GO" id="GO:0000160">
    <property type="term" value="P:phosphorelay signal transduction system"/>
    <property type="evidence" value="ECO:0007669"/>
    <property type="project" value="InterPro"/>
</dbReference>
<dbReference type="EMBL" id="SLXF01000014">
    <property type="protein sequence ID" value="TCP03175.1"/>
    <property type="molecule type" value="Genomic_DNA"/>
</dbReference>
<dbReference type="Proteomes" id="UP000294772">
    <property type="component" value="Unassembled WGS sequence"/>
</dbReference>
<accession>A0AA46HUH8</accession>
<sequence length="257" mass="27938">MSARAPGGALAPTAPAPWPPCPVADPYPHPGHGIHHILLLEDIPQVRQWLKGLVAELFPQALVTECARVREALEHITLTRFELALLDLGLPDGSGLEVVAALQVAQPNARSVVVTIHAEDDCLFPALQAGAFGYLLKDQTHDEMAAQLQRITNGEPPLTPSVARRVIAHFAAYRQARQAAPGPALPEVRLTERESDVLLRVAKGYTLPEIAQQLGLSRHTISDYLKNVYRKLNVSSRAEAALEAQRLGLFRPAARTP</sequence>
<feature type="modified residue" description="4-aspartylphosphate" evidence="3">
    <location>
        <position position="87"/>
    </location>
</feature>
<evidence type="ECO:0000259" key="6">
    <source>
        <dbReference type="PROSITE" id="PS50943"/>
    </source>
</evidence>
<feature type="domain" description="Response regulatory" evidence="5">
    <location>
        <begin position="36"/>
        <end position="152"/>
    </location>
</feature>
<name>A0AA46HUH8_9BURK</name>
<protein>
    <submittedName>
        <fullName evidence="7">LuxR family two component transcriptional regulator</fullName>
    </submittedName>
</protein>
<evidence type="ECO:0000259" key="5">
    <source>
        <dbReference type="PROSITE" id="PS50110"/>
    </source>
</evidence>
<dbReference type="InterPro" id="IPR011006">
    <property type="entry name" value="CheY-like_superfamily"/>
</dbReference>
<dbReference type="SUPFAM" id="SSF52172">
    <property type="entry name" value="CheY-like"/>
    <property type="match status" value="1"/>
</dbReference>
<gene>
    <name evidence="7" type="ORF">EV676_11454</name>
</gene>
<dbReference type="Gene3D" id="3.40.50.2300">
    <property type="match status" value="1"/>
</dbReference>
<feature type="domain" description="HTH luxR-type" evidence="4">
    <location>
        <begin position="183"/>
        <end position="248"/>
    </location>
</feature>
<evidence type="ECO:0000256" key="3">
    <source>
        <dbReference type="PROSITE-ProRule" id="PRU00169"/>
    </source>
</evidence>
<dbReference type="SMART" id="SM00448">
    <property type="entry name" value="REC"/>
    <property type="match status" value="1"/>
</dbReference>
<dbReference type="Pfam" id="PF00072">
    <property type="entry name" value="Response_reg"/>
    <property type="match status" value="1"/>
</dbReference>
<evidence type="ECO:0000256" key="1">
    <source>
        <dbReference type="ARBA" id="ARBA00022553"/>
    </source>
</evidence>
<dbReference type="Pfam" id="PF00196">
    <property type="entry name" value="GerE"/>
    <property type="match status" value="1"/>
</dbReference>
<dbReference type="AlphaFoldDB" id="A0AA46HUH8"/>
<dbReference type="CDD" id="cd06170">
    <property type="entry name" value="LuxR_C_like"/>
    <property type="match status" value="1"/>
</dbReference>
<dbReference type="PRINTS" id="PR00038">
    <property type="entry name" value="HTHLUXR"/>
</dbReference>
<dbReference type="InterPro" id="IPR039420">
    <property type="entry name" value="WalR-like"/>
</dbReference>
<evidence type="ECO:0000259" key="4">
    <source>
        <dbReference type="PROSITE" id="PS50043"/>
    </source>
</evidence>
<reference evidence="7 8" key="1">
    <citation type="submission" date="2019-03" db="EMBL/GenBank/DDBJ databases">
        <title>Genomic Encyclopedia of Type Strains, Phase IV (KMG-IV): sequencing the most valuable type-strain genomes for metagenomic binning, comparative biology and taxonomic classification.</title>
        <authorList>
            <person name="Goeker M."/>
        </authorList>
    </citation>
    <scope>NUCLEOTIDE SEQUENCE [LARGE SCALE GENOMIC DNA]</scope>
    <source>
        <strain evidence="7 8">DSM 15264</strain>
    </source>
</reference>
<keyword evidence="2" id="KW-0238">DNA-binding</keyword>
<evidence type="ECO:0000256" key="2">
    <source>
        <dbReference type="ARBA" id="ARBA00023125"/>
    </source>
</evidence>
<dbReference type="GO" id="GO:0006355">
    <property type="term" value="P:regulation of DNA-templated transcription"/>
    <property type="evidence" value="ECO:0007669"/>
    <property type="project" value="InterPro"/>
</dbReference>
<dbReference type="SMART" id="SM00421">
    <property type="entry name" value="HTH_LUXR"/>
    <property type="match status" value="1"/>
</dbReference>
<proteinExistence type="predicted"/>
<dbReference type="CDD" id="cd17535">
    <property type="entry name" value="REC_NarL-like"/>
    <property type="match status" value="1"/>
</dbReference>
<dbReference type="PROSITE" id="PS50943">
    <property type="entry name" value="HTH_CROC1"/>
    <property type="match status" value="1"/>
</dbReference>
<dbReference type="PANTHER" id="PTHR43214">
    <property type="entry name" value="TWO-COMPONENT RESPONSE REGULATOR"/>
    <property type="match status" value="1"/>
</dbReference>
<evidence type="ECO:0000313" key="7">
    <source>
        <dbReference type="EMBL" id="TCP03175.1"/>
    </source>
</evidence>
<dbReference type="PROSITE" id="PS50110">
    <property type="entry name" value="RESPONSE_REGULATORY"/>
    <property type="match status" value="1"/>
</dbReference>
<dbReference type="InterPro" id="IPR001789">
    <property type="entry name" value="Sig_transdc_resp-reg_receiver"/>
</dbReference>
<dbReference type="InterPro" id="IPR001387">
    <property type="entry name" value="Cro/C1-type_HTH"/>
</dbReference>
<feature type="domain" description="HTH cro/C1-type" evidence="6">
    <location>
        <begin position="199"/>
        <end position="250"/>
    </location>
</feature>
<dbReference type="InterPro" id="IPR016032">
    <property type="entry name" value="Sig_transdc_resp-reg_C-effctor"/>
</dbReference>